<feature type="domain" description="PTS EIIB type-2" evidence="2">
    <location>
        <begin position="4"/>
        <end position="94"/>
    </location>
</feature>
<evidence type="ECO:0000256" key="1">
    <source>
        <dbReference type="ARBA" id="ARBA00022679"/>
    </source>
</evidence>
<protein>
    <submittedName>
        <fullName evidence="3">PTS galactitol transporter subunit IIB</fullName>
    </submittedName>
</protein>
<keyword evidence="1" id="KW-0808">Transferase</keyword>
<dbReference type="InterPro" id="IPR036095">
    <property type="entry name" value="PTS_EIIB-like_sf"/>
</dbReference>
<dbReference type="InterPro" id="IPR003501">
    <property type="entry name" value="PTS_EIIB_2/3"/>
</dbReference>
<evidence type="ECO:0000313" key="4">
    <source>
        <dbReference type="Proteomes" id="UP000233375"/>
    </source>
</evidence>
<dbReference type="GO" id="GO:0009401">
    <property type="term" value="P:phosphoenolpyruvate-dependent sugar phosphotransferase system"/>
    <property type="evidence" value="ECO:0007669"/>
    <property type="project" value="InterPro"/>
</dbReference>
<comment type="caution">
    <text evidence="3">The sequence shown here is derived from an EMBL/GenBank/DDBJ whole genome shotgun (WGS) entry which is preliminary data.</text>
</comment>
<gene>
    <name evidence="3" type="ORF">CWS01_18995</name>
</gene>
<keyword evidence="4" id="KW-1185">Reference proteome</keyword>
<dbReference type="InterPro" id="IPR013011">
    <property type="entry name" value="PTS_EIIB_2"/>
</dbReference>
<dbReference type="EMBL" id="PISE01000047">
    <property type="protein sequence ID" value="PKG22059.1"/>
    <property type="molecule type" value="Genomic_DNA"/>
</dbReference>
<organism evidence="3 4">
    <name type="scientific">Niallia nealsonii</name>
    <dbReference type="NCBI Taxonomy" id="115979"/>
    <lineage>
        <taxon>Bacteria</taxon>
        <taxon>Bacillati</taxon>
        <taxon>Bacillota</taxon>
        <taxon>Bacilli</taxon>
        <taxon>Bacillales</taxon>
        <taxon>Bacillaceae</taxon>
        <taxon>Niallia</taxon>
    </lineage>
</organism>
<dbReference type="PROSITE" id="PS51099">
    <property type="entry name" value="PTS_EIIB_TYPE_2"/>
    <property type="match status" value="1"/>
</dbReference>
<sequence>MKKGKILVACGAGIATSTVVCNRVENLVRDNNINAEIVQCKIAEVATLQGDADLIVSTTILPKQYDIPAIVATGYISGIGMEQIDQQIINHFNK</sequence>
<dbReference type="GO" id="GO:0008982">
    <property type="term" value="F:protein-N(PI)-phosphohistidine-sugar phosphotransferase activity"/>
    <property type="evidence" value="ECO:0007669"/>
    <property type="project" value="InterPro"/>
</dbReference>
<dbReference type="Pfam" id="PF02302">
    <property type="entry name" value="PTS_IIB"/>
    <property type="match status" value="1"/>
</dbReference>
<dbReference type="CDD" id="cd05566">
    <property type="entry name" value="PTS_IIB_galactitol"/>
    <property type="match status" value="1"/>
</dbReference>
<evidence type="ECO:0000259" key="2">
    <source>
        <dbReference type="PROSITE" id="PS51099"/>
    </source>
</evidence>
<proteinExistence type="predicted"/>
<dbReference type="AlphaFoldDB" id="A0A2N0YXS5"/>
<dbReference type="Proteomes" id="UP000233375">
    <property type="component" value="Unassembled WGS sequence"/>
</dbReference>
<dbReference type="Gene3D" id="3.40.50.2300">
    <property type="match status" value="1"/>
</dbReference>
<dbReference type="OrthoDB" id="6505030at2"/>
<reference evidence="3 4" key="1">
    <citation type="journal article" date="2003" name="Int. J. Syst. Evol. Microbiol.">
        <title>Bacillus nealsonii sp. nov., isolated from a spacecraft-assembly facility, whose spores are gamma-radiation resistant.</title>
        <authorList>
            <person name="Venkateswaran K."/>
            <person name="Kempf M."/>
            <person name="Chen F."/>
            <person name="Satomi M."/>
            <person name="Nicholson W."/>
            <person name="Kern R."/>
        </authorList>
    </citation>
    <scope>NUCLEOTIDE SEQUENCE [LARGE SCALE GENOMIC DNA]</scope>
    <source>
        <strain evidence="3 4">FO-92</strain>
    </source>
</reference>
<accession>A0A2N0YXS5</accession>
<evidence type="ECO:0000313" key="3">
    <source>
        <dbReference type="EMBL" id="PKG22059.1"/>
    </source>
</evidence>
<dbReference type="SUPFAM" id="SSF52794">
    <property type="entry name" value="PTS system IIB component-like"/>
    <property type="match status" value="1"/>
</dbReference>
<name>A0A2N0YXS5_9BACI</name>
<dbReference type="RefSeq" id="WP_101178787.1">
    <property type="nucleotide sequence ID" value="NZ_PISE01000047.1"/>
</dbReference>